<dbReference type="PANTHER" id="PTHR35602:SF3">
    <property type="entry name" value="ESTERASE YQIA"/>
    <property type="match status" value="1"/>
</dbReference>
<dbReference type="Pfam" id="PF05728">
    <property type="entry name" value="UPF0227"/>
    <property type="match status" value="1"/>
</dbReference>
<protein>
    <submittedName>
        <fullName evidence="1">Putative esterase</fullName>
    </submittedName>
</protein>
<accession>A0A0C5VU58</accession>
<dbReference type="SUPFAM" id="SSF53474">
    <property type="entry name" value="alpha/beta-Hydrolases"/>
    <property type="match status" value="1"/>
</dbReference>
<proteinExistence type="predicted"/>
<dbReference type="Gene3D" id="3.40.50.1820">
    <property type="entry name" value="alpha/beta hydrolase"/>
    <property type="match status" value="1"/>
</dbReference>
<dbReference type="Proteomes" id="UP000032266">
    <property type="component" value="Chromosome"/>
</dbReference>
<organism evidence="1 2">
    <name type="scientific">Gynuella sunshinyii YC6258</name>
    <dbReference type="NCBI Taxonomy" id="1445510"/>
    <lineage>
        <taxon>Bacteria</taxon>
        <taxon>Pseudomonadati</taxon>
        <taxon>Pseudomonadota</taxon>
        <taxon>Gammaproteobacteria</taxon>
        <taxon>Oceanospirillales</taxon>
        <taxon>Saccharospirillaceae</taxon>
        <taxon>Gynuella</taxon>
    </lineage>
</organism>
<dbReference type="InterPro" id="IPR029058">
    <property type="entry name" value="AB_hydrolase_fold"/>
</dbReference>
<keyword evidence="2" id="KW-1185">Reference proteome</keyword>
<evidence type="ECO:0000313" key="2">
    <source>
        <dbReference type="Proteomes" id="UP000032266"/>
    </source>
</evidence>
<dbReference type="PANTHER" id="PTHR35602">
    <property type="entry name" value="ESTERASE YQIA-RELATED"/>
    <property type="match status" value="1"/>
</dbReference>
<reference evidence="1 2" key="1">
    <citation type="submission" date="2014-01" db="EMBL/GenBank/DDBJ databases">
        <title>Full genme sequencing of cellulolytic bacterium Gynuella sunshinyii YC6258T gen. nov., sp. nov.</title>
        <authorList>
            <person name="Khan H."/>
            <person name="Chung E.J."/>
            <person name="Chung Y.R."/>
        </authorList>
    </citation>
    <scope>NUCLEOTIDE SEQUENCE [LARGE SCALE GENOMIC DNA]</scope>
    <source>
        <strain evidence="1 2">YC6258</strain>
    </source>
</reference>
<dbReference type="EMBL" id="CP007142">
    <property type="protein sequence ID" value="AJQ93924.1"/>
    <property type="molecule type" value="Genomic_DNA"/>
</dbReference>
<dbReference type="PATRIC" id="fig|1445510.3.peg.1841"/>
<gene>
    <name evidence="1" type="ORF">YC6258_01880</name>
</gene>
<dbReference type="AlphaFoldDB" id="A0A0C5VU58"/>
<evidence type="ECO:0000313" key="1">
    <source>
        <dbReference type="EMBL" id="AJQ93924.1"/>
    </source>
</evidence>
<dbReference type="InterPro" id="IPR008886">
    <property type="entry name" value="UPF0227/Esterase_YqiA"/>
</dbReference>
<name>A0A0C5VU58_9GAMM</name>
<dbReference type="HOGENOM" id="CLU_090996_3_1_6"/>
<sequence length="145" mass="16436">MLADLVVQSRHNGVEPVFIGSSLGGFFAWQLAAEFAVKAVLVNPAVQPDISLQHYPDTVQNPYTGETLHINQNVIETLKKWRETRRIPNKQIMLVLQTGDEVLDYRDALSRFPVSQALIQPRGSHRFEQFETTLPAISHFLNLNK</sequence>
<dbReference type="STRING" id="1445510.YC6258_01880"/>
<dbReference type="KEGG" id="gsn:YC6258_01880"/>